<evidence type="ECO:0000313" key="6">
    <source>
        <dbReference type="WBParaSite" id="GPLIN_000900100"/>
    </source>
</evidence>
<dbReference type="AlphaFoldDB" id="A0A183C805"/>
<dbReference type="Pfam" id="PF00046">
    <property type="entry name" value="Homeodomain"/>
    <property type="match status" value="1"/>
</dbReference>
<sequence>MRFSRDQLDMLERAFQESHYPTCFDRENLCAEIGVAEWQVTMWFKNQRAKNRRSYKEAKQQLLSQHNAATGVTFAVPEQSVAAAAPSAAAAATATVRAAKSANRFGKGWVIGFRGPHLVTRKL</sequence>
<dbReference type="SMART" id="SM00389">
    <property type="entry name" value="HOX"/>
    <property type="match status" value="1"/>
</dbReference>
<name>A0A183C805_GLOPA</name>
<evidence type="ECO:0000256" key="2">
    <source>
        <dbReference type="PROSITE-ProRule" id="PRU00108"/>
    </source>
</evidence>
<dbReference type="PANTHER" id="PTHR24329:SF543">
    <property type="entry name" value="FI01017P-RELATED"/>
    <property type="match status" value="1"/>
</dbReference>
<reference evidence="6" key="2">
    <citation type="submission" date="2016-06" db="UniProtKB">
        <authorList>
            <consortium name="WormBaseParasite"/>
        </authorList>
    </citation>
    <scope>IDENTIFICATION</scope>
</reference>
<reference evidence="5" key="1">
    <citation type="submission" date="2014-05" db="EMBL/GenBank/DDBJ databases">
        <title>The genome and life-stage specific transcriptomes of Globodera pallida elucidate key aspects of plant parasitism by a cyst nematode.</title>
        <authorList>
            <person name="Cotton J.A."/>
            <person name="Lilley C.J."/>
            <person name="Jones L.M."/>
            <person name="Kikuchi T."/>
            <person name="Reid A.J."/>
            <person name="Thorpe P."/>
            <person name="Tsai I.J."/>
            <person name="Beasley H."/>
            <person name="Blok V."/>
            <person name="Cock P.J.A."/>
            <person name="Van den Akker S.E."/>
            <person name="Holroyd N."/>
            <person name="Hunt M."/>
            <person name="Mantelin S."/>
            <person name="Naghra H."/>
            <person name="Pain A."/>
            <person name="Palomares-Rius J.E."/>
            <person name="Zarowiecki M."/>
            <person name="Berriman M."/>
            <person name="Jones J.T."/>
            <person name="Urwin P.E."/>
        </authorList>
    </citation>
    <scope>NUCLEOTIDE SEQUENCE [LARGE SCALE GENOMIC DNA]</scope>
    <source>
        <strain evidence="5">Lindley</strain>
    </source>
</reference>
<keyword evidence="2 3" id="KW-0539">Nucleus</keyword>
<evidence type="ECO:0000256" key="3">
    <source>
        <dbReference type="RuleBase" id="RU000682"/>
    </source>
</evidence>
<proteinExistence type="predicted"/>
<dbReference type="Proteomes" id="UP000050741">
    <property type="component" value="Unassembled WGS sequence"/>
</dbReference>
<accession>A0A183C805</accession>
<dbReference type="WBParaSite" id="GPLIN_000900100">
    <property type="protein sequence ID" value="GPLIN_000900100"/>
    <property type="gene ID" value="GPLIN_000900100"/>
</dbReference>
<organism evidence="5 6">
    <name type="scientific">Globodera pallida</name>
    <name type="common">Potato cyst nematode worm</name>
    <name type="synonym">Heterodera pallida</name>
    <dbReference type="NCBI Taxonomy" id="36090"/>
    <lineage>
        <taxon>Eukaryota</taxon>
        <taxon>Metazoa</taxon>
        <taxon>Ecdysozoa</taxon>
        <taxon>Nematoda</taxon>
        <taxon>Chromadorea</taxon>
        <taxon>Rhabditida</taxon>
        <taxon>Tylenchina</taxon>
        <taxon>Tylenchomorpha</taxon>
        <taxon>Tylenchoidea</taxon>
        <taxon>Heteroderidae</taxon>
        <taxon>Heteroderinae</taxon>
        <taxon>Globodera</taxon>
    </lineage>
</organism>
<dbReference type="CDD" id="cd00086">
    <property type="entry name" value="homeodomain"/>
    <property type="match status" value="1"/>
</dbReference>
<keyword evidence="5" id="KW-1185">Reference proteome</keyword>
<dbReference type="InterPro" id="IPR001356">
    <property type="entry name" value="HD"/>
</dbReference>
<dbReference type="PANTHER" id="PTHR24329">
    <property type="entry name" value="HOMEOBOX PROTEIN ARISTALESS"/>
    <property type="match status" value="1"/>
</dbReference>
<comment type="subcellular location">
    <subcellularLocation>
        <location evidence="1 2 3">Nucleus</location>
    </subcellularLocation>
</comment>
<dbReference type="PROSITE" id="PS50071">
    <property type="entry name" value="HOMEOBOX_2"/>
    <property type="match status" value="1"/>
</dbReference>
<dbReference type="GO" id="GO:0005634">
    <property type="term" value="C:nucleus"/>
    <property type="evidence" value="ECO:0007669"/>
    <property type="project" value="UniProtKB-SubCell"/>
</dbReference>
<protein>
    <submittedName>
        <fullName evidence="6">Homeobox domain-containing protein</fullName>
    </submittedName>
</protein>
<dbReference type="SUPFAM" id="SSF46689">
    <property type="entry name" value="Homeodomain-like"/>
    <property type="match status" value="1"/>
</dbReference>
<feature type="DNA-binding region" description="Homeobox" evidence="2">
    <location>
        <begin position="3"/>
        <end position="55"/>
    </location>
</feature>
<evidence type="ECO:0000256" key="1">
    <source>
        <dbReference type="ARBA" id="ARBA00004123"/>
    </source>
</evidence>
<keyword evidence="2 3" id="KW-0371">Homeobox</keyword>
<evidence type="ECO:0000259" key="4">
    <source>
        <dbReference type="PROSITE" id="PS50071"/>
    </source>
</evidence>
<dbReference type="InterPro" id="IPR009057">
    <property type="entry name" value="Homeodomain-like_sf"/>
</dbReference>
<feature type="domain" description="Homeobox" evidence="4">
    <location>
        <begin position="1"/>
        <end position="54"/>
    </location>
</feature>
<dbReference type="InterPro" id="IPR050649">
    <property type="entry name" value="Paired_Homeobox_TFs"/>
</dbReference>
<keyword evidence="2 3" id="KW-0238">DNA-binding</keyword>
<evidence type="ECO:0000313" key="5">
    <source>
        <dbReference type="Proteomes" id="UP000050741"/>
    </source>
</evidence>
<dbReference type="GO" id="GO:0000981">
    <property type="term" value="F:DNA-binding transcription factor activity, RNA polymerase II-specific"/>
    <property type="evidence" value="ECO:0007669"/>
    <property type="project" value="TreeGrafter"/>
</dbReference>
<dbReference type="Gene3D" id="1.10.10.60">
    <property type="entry name" value="Homeodomain-like"/>
    <property type="match status" value="1"/>
</dbReference>
<dbReference type="GO" id="GO:0000977">
    <property type="term" value="F:RNA polymerase II transcription regulatory region sequence-specific DNA binding"/>
    <property type="evidence" value="ECO:0007669"/>
    <property type="project" value="TreeGrafter"/>
</dbReference>